<name>A0A3N0DV68_9ACTN</name>
<reference evidence="1 2" key="1">
    <citation type="submission" date="2018-11" db="EMBL/GenBank/DDBJ databases">
        <authorList>
            <person name="Li F."/>
        </authorList>
    </citation>
    <scope>NUCLEOTIDE SEQUENCE [LARGE SCALE GENOMIC DNA]</scope>
    <source>
        <strain evidence="1 2">KIS18-7</strain>
    </source>
</reference>
<dbReference type="Pfam" id="PF03583">
    <property type="entry name" value="LIP"/>
    <property type="match status" value="1"/>
</dbReference>
<dbReference type="Gene3D" id="1.10.260.130">
    <property type="match status" value="1"/>
</dbReference>
<protein>
    <submittedName>
        <fullName evidence="1">Lipase</fullName>
    </submittedName>
</protein>
<dbReference type="SUPFAM" id="SSF53474">
    <property type="entry name" value="alpha/beta-Hydrolases"/>
    <property type="match status" value="1"/>
</dbReference>
<dbReference type="Proteomes" id="UP000277094">
    <property type="component" value="Unassembled WGS sequence"/>
</dbReference>
<comment type="caution">
    <text evidence="1">The sequence shown here is derived from an EMBL/GenBank/DDBJ whole genome shotgun (WGS) entry which is preliminary data.</text>
</comment>
<keyword evidence="2" id="KW-1185">Reference proteome</keyword>
<dbReference type="OrthoDB" id="9798122at2"/>
<accession>A0A3N0DV68</accession>
<evidence type="ECO:0000313" key="2">
    <source>
        <dbReference type="Proteomes" id="UP000277094"/>
    </source>
</evidence>
<organism evidence="1 2">
    <name type="scientific">Nocardioides marmorisolisilvae</name>
    <dbReference type="NCBI Taxonomy" id="1542737"/>
    <lineage>
        <taxon>Bacteria</taxon>
        <taxon>Bacillati</taxon>
        <taxon>Actinomycetota</taxon>
        <taxon>Actinomycetes</taxon>
        <taxon>Propionibacteriales</taxon>
        <taxon>Nocardioidaceae</taxon>
        <taxon>Nocardioides</taxon>
    </lineage>
</organism>
<dbReference type="InterPro" id="IPR005152">
    <property type="entry name" value="Lipase_secreted"/>
</dbReference>
<gene>
    <name evidence="1" type="ORF">EFL95_10990</name>
</gene>
<dbReference type="Gene3D" id="3.40.50.1820">
    <property type="entry name" value="alpha/beta hydrolase"/>
    <property type="match status" value="1"/>
</dbReference>
<proteinExistence type="predicted"/>
<dbReference type="AlphaFoldDB" id="A0A3N0DV68"/>
<dbReference type="PIRSF" id="PIRSF029171">
    <property type="entry name" value="Esterase_LipA"/>
    <property type="match status" value="1"/>
</dbReference>
<dbReference type="PANTHER" id="PTHR34853:SF1">
    <property type="entry name" value="LIPASE 5"/>
    <property type="match status" value="1"/>
</dbReference>
<dbReference type="GO" id="GO:0004806">
    <property type="term" value="F:triacylglycerol lipase activity"/>
    <property type="evidence" value="ECO:0007669"/>
    <property type="project" value="InterPro"/>
</dbReference>
<sequence>MTESGVVERAVRFALTAVGARQLESRPADEFYEAPADFPDRPGELLKAEPGRFYIDPFRLVPAPAHVERIIFTTTDRQGSTIPVTGTVMTPTRPRTKRDDRGLVAFAVGTQGMGTQCAPSRQMAAGREYESVFITGLLARGYNVVVPDYQGLGMRAADQRTHTYMSRQVQGHVVLDALRAAQGLGHPDIPLDGPTAIAGYSQGGGAAASAAEIAHEYAPDLDIKGAVCGAVPSDFPLVARMLDGSPYFAFLGYALVGLSSDYGIDLAPLLNERGNEVAAAISEQCMFESLRRYAFTRSNTLTADGRSVGSMLREEPFATIVAEQKLGDGRYPRMEALVSHSRLDDVVPFECGRGLAERWAGQGGRVRLSVNLAPTHAAAALTSYGTAFAFLSGRFAGKPMRANTRRYLHSLVEA</sequence>
<dbReference type="GO" id="GO:0016042">
    <property type="term" value="P:lipid catabolic process"/>
    <property type="evidence" value="ECO:0007669"/>
    <property type="project" value="InterPro"/>
</dbReference>
<dbReference type="InterPro" id="IPR029058">
    <property type="entry name" value="AB_hydrolase_fold"/>
</dbReference>
<dbReference type="EMBL" id="RJSG01000002">
    <property type="protein sequence ID" value="RNL79500.1"/>
    <property type="molecule type" value="Genomic_DNA"/>
</dbReference>
<dbReference type="PANTHER" id="PTHR34853">
    <property type="match status" value="1"/>
</dbReference>
<dbReference type="RefSeq" id="WP_123234002.1">
    <property type="nucleotide sequence ID" value="NZ_RJSG01000002.1"/>
</dbReference>
<evidence type="ECO:0000313" key="1">
    <source>
        <dbReference type="EMBL" id="RNL79500.1"/>
    </source>
</evidence>